<evidence type="ECO:0000256" key="4">
    <source>
        <dbReference type="ARBA" id="ARBA00023242"/>
    </source>
</evidence>
<evidence type="ECO:0000313" key="9">
    <source>
        <dbReference type="Proteomes" id="UP000215902"/>
    </source>
</evidence>
<feature type="non-terminal residue" evidence="8">
    <location>
        <position position="1"/>
    </location>
</feature>
<protein>
    <recommendedName>
        <fullName evidence="3 6">Mediator of RNA polymerase II transcription subunit 20</fullName>
    </recommendedName>
    <alternativeName>
        <fullName evidence="5 6">Mediator complex subunit 20</fullName>
    </alternativeName>
</protein>
<dbReference type="Pfam" id="PF08612">
    <property type="entry name" value="Med20"/>
    <property type="match status" value="1"/>
</dbReference>
<evidence type="ECO:0000256" key="3">
    <source>
        <dbReference type="ARBA" id="ARBA00019690"/>
    </source>
</evidence>
<keyword evidence="6" id="KW-0010">Activator</keyword>
<keyword evidence="6" id="KW-0805">Transcription regulation</keyword>
<keyword evidence="9" id="KW-1185">Reference proteome</keyword>
<sequence length="281" mass="30179">GVTVVAFIESGSAGEQPLSSGPALSGQQLIEDLSGRLERLGAERESGQFSLDMEVYTPVQQQQQQQQPASQQQPQPRTLHVVASSEAPVSSYILPSGSSIEAAAGPLVSADSMFGLLLGQLRALYQAKPGQAVHCRGPKYRLADFTVRLATAVFGQSNSVKGVFVEAEYRPCNRLQFGWPLLKEFFSGVFPDRAFAVEHPNEALQAHLQAQAATGPIDYTYPVTVQQYLLLAYQLGSSRQQMRSAVAPSSAADAAVPVSMQQQQSWGRAPLPGPPSQLIGR</sequence>
<evidence type="ECO:0000256" key="5">
    <source>
        <dbReference type="ARBA" id="ARBA00031954"/>
    </source>
</evidence>
<dbReference type="OrthoDB" id="1854899at2759"/>
<dbReference type="PANTHER" id="PTHR12465">
    <property type="entry name" value="UBIQUITIN SPECIFIC PROTEASE HOMOLOG 49"/>
    <property type="match status" value="1"/>
</dbReference>
<comment type="subunit">
    <text evidence="6">Component of the Mediator complex.</text>
</comment>
<comment type="caution">
    <text evidence="8">The sequence shown here is derived from an EMBL/GenBank/DDBJ whole genome shotgun (WGS) entry which is preliminary data.</text>
</comment>
<evidence type="ECO:0000256" key="2">
    <source>
        <dbReference type="ARBA" id="ARBA00010743"/>
    </source>
</evidence>
<dbReference type="GO" id="GO:0006357">
    <property type="term" value="P:regulation of transcription by RNA polymerase II"/>
    <property type="evidence" value="ECO:0007669"/>
    <property type="project" value="InterPro"/>
</dbReference>
<dbReference type="InterPro" id="IPR013921">
    <property type="entry name" value="Mediator_Med20"/>
</dbReference>
<keyword evidence="6" id="KW-0804">Transcription</keyword>
<dbReference type="EMBL" id="NIVC01000302">
    <property type="protein sequence ID" value="PAA85865.1"/>
    <property type="molecule type" value="Genomic_DNA"/>
</dbReference>
<dbReference type="GO" id="GO:0003713">
    <property type="term" value="F:transcription coactivator activity"/>
    <property type="evidence" value="ECO:0007669"/>
    <property type="project" value="TreeGrafter"/>
</dbReference>
<name>A0A267GII0_9PLAT</name>
<evidence type="ECO:0000313" key="8">
    <source>
        <dbReference type="EMBL" id="PAA85865.1"/>
    </source>
</evidence>
<comment type="similarity">
    <text evidence="2 6">Belongs to the Mediator complex subunit 20 family.</text>
</comment>
<evidence type="ECO:0000256" key="1">
    <source>
        <dbReference type="ARBA" id="ARBA00004123"/>
    </source>
</evidence>
<evidence type="ECO:0000256" key="6">
    <source>
        <dbReference type="RuleBase" id="RU364152"/>
    </source>
</evidence>
<dbReference type="GO" id="GO:0016592">
    <property type="term" value="C:mediator complex"/>
    <property type="evidence" value="ECO:0007669"/>
    <property type="project" value="InterPro"/>
</dbReference>
<dbReference type="AlphaFoldDB" id="A0A267GII0"/>
<keyword evidence="4 6" id="KW-0539">Nucleus</keyword>
<dbReference type="STRING" id="282301.A0A267GII0"/>
<feature type="compositionally biased region" description="Low complexity" evidence="7">
    <location>
        <begin position="60"/>
        <end position="76"/>
    </location>
</feature>
<reference evidence="8 9" key="1">
    <citation type="submission" date="2017-06" db="EMBL/GenBank/DDBJ databases">
        <title>A platform for efficient transgenesis in Macrostomum lignano, a flatworm model organism for stem cell research.</title>
        <authorList>
            <person name="Berezikov E."/>
        </authorList>
    </citation>
    <scope>NUCLEOTIDE SEQUENCE [LARGE SCALE GENOMIC DNA]</scope>
    <source>
        <strain evidence="8">DV1</strain>
        <tissue evidence="8">Whole organism</tissue>
    </source>
</reference>
<organism evidence="8 9">
    <name type="scientific">Macrostomum lignano</name>
    <dbReference type="NCBI Taxonomy" id="282301"/>
    <lineage>
        <taxon>Eukaryota</taxon>
        <taxon>Metazoa</taxon>
        <taxon>Spiralia</taxon>
        <taxon>Lophotrochozoa</taxon>
        <taxon>Platyhelminthes</taxon>
        <taxon>Rhabditophora</taxon>
        <taxon>Macrostomorpha</taxon>
        <taxon>Macrostomida</taxon>
        <taxon>Macrostomidae</taxon>
        <taxon>Macrostomum</taxon>
    </lineage>
</organism>
<accession>A0A267GII0</accession>
<gene>
    <name evidence="6" type="primary">MED20</name>
    <name evidence="8" type="ORF">BOX15_Mlig029932g3</name>
</gene>
<proteinExistence type="inferred from homology"/>
<dbReference type="Proteomes" id="UP000215902">
    <property type="component" value="Unassembled WGS sequence"/>
</dbReference>
<feature type="region of interest" description="Disordered" evidence="7">
    <location>
        <begin position="57"/>
        <end position="77"/>
    </location>
</feature>
<evidence type="ECO:0000256" key="7">
    <source>
        <dbReference type="SAM" id="MobiDB-lite"/>
    </source>
</evidence>
<comment type="subcellular location">
    <subcellularLocation>
        <location evidence="1 6">Nucleus</location>
    </subcellularLocation>
</comment>
<comment type="function">
    <text evidence="6">Component of the Mediator complex, a coactivator involved in the regulated transcription of nearly all RNA polymerase II-dependent genes. Mediator functions as a bridge to convey information from gene-specific regulatory proteins to the basal RNA polymerase II transcription machinery. Mediator is recruited to promoters by direct interactions with regulatory proteins and serves as a scaffold for the assembly of a functional preinitiation complex with RNA polymerase II and the general transcription factors.</text>
</comment>
<dbReference type="PANTHER" id="PTHR12465:SF0">
    <property type="entry name" value="MEDIATOR OF RNA POLYMERASE II TRANSCRIPTION SUBUNIT 20"/>
    <property type="match status" value="1"/>
</dbReference>
<feature type="region of interest" description="Disordered" evidence="7">
    <location>
        <begin position="262"/>
        <end position="281"/>
    </location>
</feature>